<evidence type="ECO:0000313" key="2">
    <source>
        <dbReference type="Ensembl" id="ENSOSUP00000001524.1"/>
    </source>
</evidence>
<dbReference type="AlphaFoldDB" id="A0A8C8A835"/>
<keyword evidence="3" id="KW-1185">Reference proteome</keyword>
<dbReference type="Proteomes" id="UP000694552">
    <property type="component" value="Unplaced"/>
</dbReference>
<evidence type="ECO:0000313" key="3">
    <source>
        <dbReference type="Proteomes" id="UP000694552"/>
    </source>
</evidence>
<sequence length="103" mass="11155">MASLAVVVWTLPVALPGAAAQQARRVLRPHHGAGFLPAGPKLGDAGRPYRFNDPLRGFQEPLRGVLARAVWVLRPPNPADEVGSLGQPPQVHTCPFWQHRAKS</sequence>
<protein>
    <submittedName>
        <fullName evidence="2">Uncharacterized protein</fullName>
    </submittedName>
</protein>
<feature type="signal peptide" evidence="1">
    <location>
        <begin position="1"/>
        <end position="20"/>
    </location>
</feature>
<dbReference type="Ensembl" id="ENSOSUT00000001552.1">
    <property type="protein sequence ID" value="ENSOSUP00000001524.1"/>
    <property type="gene ID" value="ENSOSUG00000001121.1"/>
</dbReference>
<proteinExistence type="predicted"/>
<keyword evidence="1" id="KW-0732">Signal</keyword>
<reference evidence="2" key="1">
    <citation type="submission" date="2025-08" db="UniProtKB">
        <authorList>
            <consortium name="Ensembl"/>
        </authorList>
    </citation>
    <scope>IDENTIFICATION</scope>
</reference>
<name>A0A8C8A835_9STRI</name>
<feature type="chain" id="PRO_5034080045" evidence="1">
    <location>
        <begin position="21"/>
        <end position="103"/>
    </location>
</feature>
<accession>A0A8C8A835</accession>
<evidence type="ECO:0000256" key="1">
    <source>
        <dbReference type="SAM" id="SignalP"/>
    </source>
</evidence>
<reference evidence="2" key="2">
    <citation type="submission" date="2025-09" db="UniProtKB">
        <authorList>
            <consortium name="Ensembl"/>
        </authorList>
    </citation>
    <scope>IDENTIFICATION</scope>
</reference>
<organism evidence="2 3">
    <name type="scientific">Otus sunia</name>
    <name type="common">Oriental scops-owl</name>
    <dbReference type="NCBI Taxonomy" id="257818"/>
    <lineage>
        <taxon>Eukaryota</taxon>
        <taxon>Metazoa</taxon>
        <taxon>Chordata</taxon>
        <taxon>Craniata</taxon>
        <taxon>Vertebrata</taxon>
        <taxon>Euteleostomi</taxon>
        <taxon>Archelosauria</taxon>
        <taxon>Archosauria</taxon>
        <taxon>Dinosauria</taxon>
        <taxon>Saurischia</taxon>
        <taxon>Theropoda</taxon>
        <taxon>Coelurosauria</taxon>
        <taxon>Aves</taxon>
        <taxon>Neognathae</taxon>
        <taxon>Neoaves</taxon>
        <taxon>Telluraves</taxon>
        <taxon>Strigiformes</taxon>
        <taxon>Strigidae</taxon>
        <taxon>Otus</taxon>
    </lineage>
</organism>